<dbReference type="EMBL" id="JAGMUV010000003">
    <property type="protein sequence ID" value="KAH7166588.1"/>
    <property type="molecule type" value="Genomic_DNA"/>
</dbReference>
<accession>A0A9P9FM20</accession>
<dbReference type="InterPro" id="IPR014756">
    <property type="entry name" value="Ig_E-set"/>
</dbReference>
<dbReference type="Gene3D" id="3.90.420.10">
    <property type="entry name" value="Oxidoreductase, molybdopterin-binding domain"/>
    <property type="match status" value="1"/>
</dbReference>
<dbReference type="AlphaFoldDB" id="A0A9P9FM20"/>
<dbReference type="OrthoDB" id="10051395at2759"/>
<dbReference type="PANTHER" id="PTHR19372:SF7">
    <property type="entry name" value="SULFITE OXIDASE, MITOCHONDRIAL"/>
    <property type="match status" value="1"/>
</dbReference>
<dbReference type="GO" id="GO:0005739">
    <property type="term" value="C:mitochondrion"/>
    <property type="evidence" value="ECO:0007669"/>
    <property type="project" value="TreeGrafter"/>
</dbReference>
<feature type="domain" description="Oxidoreductase molybdopterin-binding" evidence="1">
    <location>
        <begin position="63"/>
        <end position="224"/>
    </location>
</feature>
<dbReference type="GO" id="GO:0043546">
    <property type="term" value="F:molybdopterin cofactor binding"/>
    <property type="evidence" value="ECO:0007669"/>
    <property type="project" value="TreeGrafter"/>
</dbReference>
<dbReference type="Gene3D" id="2.60.40.650">
    <property type="match status" value="1"/>
</dbReference>
<evidence type="ECO:0000259" key="1">
    <source>
        <dbReference type="Pfam" id="PF00174"/>
    </source>
</evidence>
<name>A0A9P9FM20_9HYPO</name>
<dbReference type="GO" id="GO:0008482">
    <property type="term" value="F:sulfite oxidase activity"/>
    <property type="evidence" value="ECO:0007669"/>
    <property type="project" value="TreeGrafter"/>
</dbReference>
<dbReference type="GO" id="GO:0006790">
    <property type="term" value="P:sulfur compound metabolic process"/>
    <property type="evidence" value="ECO:0007669"/>
    <property type="project" value="TreeGrafter"/>
</dbReference>
<dbReference type="PANTHER" id="PTHR19372">
    <property type="entry name" value="SULFITE REDUCTASE"/>
    <property type="match status" value="1"/>
</dbReference>
<dbReference type="GO" id="GO:0020037">
    <property type="term" value="F:heme binding"/>
    <property type="evidence" value="ECO:0007669"/>
    <property type="project" value="TreeGrafter"/>
</dbReference>
<comment type="caution">
    <text evidence="2">The sequence shown here is derived from an EMBL/GenBank/DDBJ whole genome shotgun (WGS) entry which is preliminary data.</text>
</comment>
<dbReference type="InterPro" id="IPR036374">
    <property type="entry name" value="OxRdtase_Mopterin-bd_sf"/>
</dbReference>
<reference evidence="2" key="1">
    <citation type="journal article" date="2021" name="Nat. Commun.">
        <title>Genetic determinants of endophytism in the Arabidopsis root mycobiome.</title>
        <authorList>
            <person name="Mesny F."/>
            <person name="Miyauchi S."/>
            <person name="Thiergart T."/>
            <person name="Pickel B."/>
            <person name="Atanasova L."/>
            <person name="Karlsson M."/>
            <person name="Huettel B."/>
            <person name="Barry K.W."/>
            <person name="Haridas S."/>
            <person name="Chen C."/>
            <person name="Bauer D."/>
            <person name="Andreopoulos W."/>
            <person name="Pangilinan J."/>
            <person name="LaButti K."/>
            <person name="Riley R."/>
            <person name="Lipzen A."/>
            <person name="Clum A."/>
            <person name="Drula E."/>
            <person name="Henrissat B."/>
            <person name="Kohler A."/>
            <person name="Grigoriev I.V."/>
            <person name="Martin F.M."/>
            <person name="Hacquard S."/>
        </authorList>
    </citation>
    <scope>NUCLEOTIDE SEQUENCE</scope>
    <source>
        <strain evidence="2">MPI-CAGE-AT-0147</strain>
    </source>
</reference>
<dbReference type="SUPFAM" id="SSF81296">
    <property type="entry name" value="E set domains"/>
    <property type="match status" value="1"/>
</dbReference>
<dbReference type="PRINTS" id="PR00407">
    <property type="entry name" value="EUMOPTERIN"/>
</dbReference>
<protein>
    <submittedName>
        <fullName evidence="2">Oxidoreductase, molybdopterin-binding domain-containing protein</fullName>
    </submittedName>
</protein>
<dbReference type="Proteomes" id="UP000738349">
    <property type="component" value="Unassembled WGS sequence"/>
</dbReference>
<dbReference type="InterPro" id="IPR000572">
    <property type="entry name" value="OxRdtase_Mopterin-bd_dom"/>
</dbReference>
<keyword evidence="3" id="KW-1185">Reference proteome</keyword>
<sequence length="354" mass="39716">MEISSSDSSGNGLELLPVPIEDQEREACIGISPTGFHIRHPPAPHHLDAFITSDEKLFQTIHMGAAVIDTSRWVLVVNGLVRNEFALTFEQLLRLPRTSVTAFHECYGSPIKPPNKAVWRIGNVTWTGVRLSHLLSLAHPLPEAQFVWSEGLDHGTFAGVQSDRYQKDLPMTKALAPEVLVAYEMNGVRLNKERGGPVRLIVPGWFGTNMTKWLCRLTVQDTRAIGPYTTTFYNEIDPWDPRKKRPVWAVEVNSMIVSPAPNTIWAGSKVLVQGWAWCHQPVTRVIVTAAPGEFCIDAVVTEREDFSWQSWETTLTLPCGEYVLMAQAFSSCGQEQPLSARRNHAHRVKIWVKC</sequence>
<gene>
    <name evidence="2" type="ORF">EDB81DRAFT_919100</name>
</gene>
<organism evidence="2 3">
    <name type="scientific">Dactylonectria macrodidyma</name>
    <dbReference type="NCBI Taxonomy" id="307937"/>
    <lineage>
        <taxon>Eukaryota</taxon>
        <taxon>Fungi</taxon>
        <taxon>Dikarya</taxon>
        <taxon>Ascomycota</taxon>
        <taxon>Pezizomycotina</taxon>
        <taxon>Sordariomycetes</taxon>
        <taxon>Hypocreomycetidae</taxon>
        <taxon>Hypocreales</taxon>
        <taxon>Nectriaceae</taxon>
        <taxon>Dactylonectria</taxon>
    </lineage>
</organism>
<proteinExistence type="predicted"/>
<evidence type="ECO:0000313" key="3">
    <source>
        <dbReference type="Proteomes" id="UP000738349"/>
    </source>
</evidence>
<dbReference type="Pfam" id="PF00174">
    <property type="entry name" value="Oxidored_molyb"/>
    <property type="match status" value="1"/>
</dbReference>
<dbReference type="SUPFAM" id="SSF56524">
    <property type="entry name" value="Oxidoreductase molybdopterin-binding domain"/>
    <property type="match status" value="1"/>
</dbReference>
<evidence type="ECO:0000313" key="2">
    <source>
        <dbReference type="EMBL" id="KAH7166588.1"/>
    </source>
</evidence>
<dbReference type="InterPro" id="IPR008335">
    <property type="entry name" value="Mopterin_OxRdtase_euk"/>
</dbReference>